<feature type="transmembrane region" description="Helical" evidence="5">
    <location>
        <begin position="151"/>
        <end position="174"/>
    </location>
</feature>
<feature type="transmembrane region" description="Helical" evidence="5">
    <location>
        <begin position="180"/>
        <end position="199"/>
    </location>
</feature>
<dbReference type="InterPro" id="IPR011701">
    <property type="entry name" value="MFS"/>
</dbReference>
<feature type="transmembrane region" description="Helical" evidence="5">
    <location>
        <begin position="211"/>
        <end position="229"/>
    </location>
</feature>
<dbReference type="CDD" id="cd17321">
    <property type="entry name" value="MFS_MMR_MDR_like"/>
    <property type="match status" value="1"/>
</dbReference>
<dbReference type="InterPro" id="IPR020846">
    <property type="entry name" value="MFS_dom"/>
</dbReference>
<feature type="transmembrane region" description="Helical" evidence="5">
    <location>
        <begin position="122"/>
        <end position="139"/>
    </location>
</feature>
<keyword evidence="4 5" id="KW-0472">Membrane</keyword>
<feature type="transmembrane region" description="Helical" evidence="5">
    <location>
        <begin position="435"/>
        <end position="454"/>
    </location>
</feature>
<keyword evidence="2 5" id="KW-0812">Transmembrane</keyword>
<dbReference type="PROSITE" id="PS50850">
    <property type="entry name" value="MFS"/>
    <property type="match status" value="1"/>
</dbReference>
<dbReference type="SUPFAM" id="SSF103473">
    <property type="entry name" value="MFS general substrate transporter"/>
    <property type="match status" value="2"/>
</dbReference>
<reference evidence="7 8" key="1">
    <citation type="submission" date="2016-11" db="EMBL/GenBank/DDBJ databases">
        <authorList>
            <person name="Jaros S."/>
            <person name="Januszkiewicz K."/>
            <person name="Wedrychowicz H."/>
        </authorList>
    </citation>
    <scope>NUCLEOTIDE SEQUENCE [LARGE SCALE GENOMIC DNA]</scope>
    <source>
        <strain evidence="7 8">GAS95</strain>
    </source>
</reference>
<evidence type="ECO:0000256" key="4">
    <source>
        <dbReference type="ARBA" id="ARBA00023136"/>
    </source>
</evidence>
<evidence type="ECO:0000313" key="7">
    <source>
        <dbReference type="EMBL" id="SIO38655.1"/>
    </source>
</evidence>
<accession>A0A1N6J332</accession>
<sequence>MNPPAVDAAPAGTGAARARPATIMIAVASGFVMAMLDVTIVNVALKAMQDSLSLSLTALVWVVDAYTLSFAALLLWGGALANRFGSRTIYQTGLVIFVTASLLCAAASTPTILIAARLLQGVGAALFMPSSLSLLTLAFPPGPLRVRMIGIWGALVSAAMAFGPFVGGVLVNAIGWRGIFWVNLPVGLIGLWLTHRHVARSPRHAGPLNGGGHLFGAAALAALSFTLIQGPSTGWTSPAIVGCALATLCAVAAFVVRERRTRHRILSQALLGNPQFVTGSLLGLAINFAILAEIFLISLYLQQQRGENPLQTGFHLFPLMAMFGAGNLASARVSARLGARGTLLSGLGLATLGAVALIDVAQMPYWILALAIGISNFGAGQAIPAMNLTVMQSAGPADANLAAASLNASRQIGSLLGVAIASVILHSIVDQQLATAMGFAVIAAAYAGGFGLVFKALRPD</sequence>
<feature type="transmembrane region" description="Helical" evidence="5">
    <location>
        <begin position="313"/>
        <end position="330"/>
    </location>
</feature>
<evidence type="ECO:0000259" key="6">
    <source>
        <dbReference type="PROSITE" id="PS50850"/>
    </source>
</evidence>
<dbReference type="InterPro" id="IPR036259">
    <property type="entry name" value="MFS_trans_sf"/>
</dbReference>
<feature type="domain" description="Major facilitator superfamily (MFS) profile" evidence="6">
    <location>
        <begin position="23"/>
        <end position="460"/>
    </location>
</feature>
<dbReference type="GO" id="GO:0016020">
    <property type="term" value="C:membrane"/>
    <property type="evidence" value="ECO:0007669"/>
    <property type="project" value="UniProtKB-SubCell"/>
</dbReference>
<evidence type="ECO:0000256" key="5">
    <source>
        <dbReference type="SAM" id="Phobius"/>
    </source>
</evidence>
<feature type="transmembrane region" description="Helical" evidence="5">
    <location>
        <begin position="21"/>
        <end position="45"/>
    </location>
</feature>
<evidence type="ECO:0000256" key="2">
    <source>
        <dbReference type="ARBA" id="ARBA00022692"/>
    </source>
</evidence>
<dbReference type="Pfam" id="PF07690">
    <property type="entry name" value="MFS_1"/>
    <property type="match status" value="2"/>
</dbReference>
<keyword evidence="8" id="KW-1185">Reference proteome</keyword>
<dbReference type="PANTHER" id="PTHR42718">
    <property type="entry name" value="MAJOR FACILITATOR SUPERFAMILY MULTIDRUG TRANSPORTER MFSC"/>
    <property type="match status" value="1"/>
</dbReference>
<comment type="subcellular location">
    <subcellularLocation>
        <location evidence="1">Membrane</location>
        <topology evidence="1">Multi-pass membrane protein</topology>
    </subcellularLocation>
</comment>
<protein>
    <submittedName>
        <fullName evidence="7">MFS transporter, DHA2 family, methylenomycin A resistance protein</fullName>
    </submittedName>
</protein>
<dbReference type="Gene3D" id="1.20.1250.20">
    <property type="entry name" value="MFS general substrate transporter like domains"/>
    <property type="match status" value="1"/>
</dbReference>
<organism evidence="7 8">
    <name type="scientific">Paraburkholderia phenazinium</name>
    <dbReference type="NCBI Taxonomy" id="60549"/>
    <lineage>
        <taxon>Bacteria</taxon>
        <taxon>Pseudomonadati</taxon>
        <taxon>Pseudomonadota</taxon>
        <taxon>Betaproteobacteria</taxon>
        <taxon>Burkholderiales</taxon>
        <taxon>Burkholderiaceae</taxon>
        <taxon>Paraburkholderia</taxon>
    </lineage>
</organism>
<dbReference type="PANTHER" id="PTHR42718:SF40">
    <property type="entry name" value="METHYLENOMYCIN A RESISTANCE PROTEIN"/>
    <property type="match status" value="1"/>
</dbReference>
<dbReference type="RefSeq" id="WP_074296142.1">
    <property type="nucleotide sequence ID" value="NZ_FSRU01000001.1"/>
</dbReference>
<name>A0A1N6J332_9BURK</name>
<gene>
    <name evidence="7" type="ORF">SAMN05444165_2741</name>
</gene>
<feature type="transmembrane region" description="Helical" evidence="5">
    <location>
        <begin position="337"/>
        <end position="358"/>
    </location>
</feature>
<feature type="transmembrane region" description="Helical" evidence="5">
    <location>
        <begin position="276"/>
        <end position="301"/>
    </location>
</feature>
<dbReference type="Proteomes" id="UP000185151">
    <property type="component" value="Unassembled WGS sequence"/>
</dbReference>
<dbReference type="Gene3D" id="1.20.1720.10">
    <property type="entry name" value="Multidrug resistance protein D"/>
    <property type="match status" value="1"/>
</dbReference>
<proteinExistence type="predicted"/>
<dbReference type="AlphaFoldDB" id="A0A1N6J332"/>
<dbReference type="EMBL" id="FSRU01000001">
    <property type="protein sequence ID" value="SIO38655.1"/>
    <property type="molecule type" value="Genomic_DNA"/>
</dbReference>
<evidence type="ECO:0000256" key="1">
    <source>
        <dbReference type="ARBA" id="ARBA00004141"/>
    </source>
</evidence>
<feature type="transmembrane region" description="Helical" evidence="5">
    <location>
        <begin position="412"/>
        <end position="429"/>
    </location>
</feature>
<feature type="transmembrane region" description="Helical" evidence="5">
    <location>
        <begin position="65"/>
        <end position="82"/>
    </location>
</feature>
<keyword evidence="3 5" id="KW-1133">Transmembrane helix</keyword>
<feature type="transmembrane region" description="Helical" evidence="5">
    <location>
        <begin position="235"/>
        <end position="256"/>
    </location>
</feature>
<evidence type="ECO:0000313" key="8">
    <source>
        <dbReference type="Proteomes" id="UP000185151"/>
    </source>
</evidence>
<feature type="transmembrane region" description="Helical" evidence="5">
    <location>
        <begin position="94"/>
        <end position="116"/>
    </location>
</feature>
<feature type="transmembrane region" description="Helical" evidence="5">
    <location>
        <begin position="364"/>
        <end position="383"/>
    </location>
</feature>
<evidence type="ECO:0000256" key="3">
    <source>
        <dbReference type="ARBA" id="ARBA00022989"/>
    </source>
</evidence>
<dbReference type="GO" id="GO:0022857">
    <property type="term" value="F:transmembrane transporter activity"/>
    <property type="evidence" value="ECO:0007669"/>
    <property type="project" value="InterPro"/>
</dbReference>